<reference evidence="4 5" key="1">
    <citation type="submission" date="2019-07" db="EMBL/GenBank/DDBJ databases">
        <title>Whole genome shotgun sequence of Microvirga aerophila NBRC 106136.</title>
        <authorList>
            <person name="Hosoyama A."/>
            <person name="Uohara A."/>
            <person name="Ohji S."/>
            <person name="Ichikawa N."/>
        </authorList>
    </citation>
    <scope>NUCLEOTIDE SEQUENCE [LARGE SCALE GENOMIC DNA]</scope>
    <source>
        <strain evidence="4 5">NBRC 106136</strain>
    </source>
</reference>
<dbReference type="SUPFAM" id="SSF55785">
    <property type="entry name" value="PYP-like sensor domain (PAS domain)"/>
    <property type="match status" value="1"/>
</dbReference>
<gene>
    <name evidence="4" type="ORF">MAE02_57510</name>
</gene>
<dbReference type="Gene3D" id="3.30.450.20">
    <property type="entry name" value="PAS domain"/>
    <property type="match status" value="1"/>
</dbReference>
<proteinExistence type="predicted"/>
<dbReference type="InterPro" id="IPR001054">
    <property type="entry name" value="A/G_cyclase"/>
</dbReference>
<sequence>MTLEGTGIEPFAVLEAASESILVTDAAMDRPGPIIVYANPAFERMTGWTAREVIGQSPRILQGAGTDLSIFVRMRETLGRGHRWEGQTVNYRKDGSQFVMEWSITPLRDGASEITHFVAVQRDVTARVEAERRVAQAQQAAREADRKRANLARYFSPAMVEILAQRDHPLGSVRRQAIAVLFVDIVGFVAISESLAPERVVGLLRSFYRRMAKVIFAHRGSIDNYSGDGLMALFGMPKPTGLEATDALHAAVNIIDEVGVWNAKRTEAGRSPIDVGVSADFGVAVLGDIGTGESMSFTAIGTTVNVASRMQELCRVLRSRLVVSQSLVAQAREESGDQLPVLRRLSDGGRHSLRGVTQPVKVWTCG</sequence>
<dbReference type="NCBIfam" id="TIGR00229">
    <property type="entry name" value="sensory_box"/>
    <property type="match status" value="1"/>
</dbReference>
<dbReference type="InterPro" id="IPR000014">
    <property type="entry name" value="PAS"/>
</dbReference>
<dbReference type="InterPro" id="IPR001610">
    <property type="entry name" value="PAC"/>
</dbReference>
<dbReference type="AlphaFoldDB" id="A0A512C1G2"/>
<evidence type="ECO:0008006" key="6">
    <source>
        <dbReference type="Google" id="ProtNLM"/>
    </source>
</evidence>
<protein>
    <recommendedName>
        <fullName evidence="6">Adenylate cyclase</fullName>
    </recommendedName>
</protein>
<dbReference type="InterPro" id="IPR000700">
    <property type="entry name" value="PAS-assoc_C"/>
</dbReference>
<organism evidence="4 5">
    <name type="scientific">Microvirga aerophila</name>
    <dbReference type="NCBI Taxonomy" id="670291"/>
    <lineage>
        <taxon>Bacteria</taxon>
        <taxon>Pseudomonadati</taxon>
        <taxon>Pseudomonadota</taxon>
        <taxon>Alphaproteobacteria</taxon>
        <taxon>Hyphomicrobiales</taxon>
        <taxon>Methylobacteriaceae</taxon>
        <taxon>Microvirga</taxon>
    </lineage>
</organism>
<dbReference type="Proteomes" id="UP000321085">
    <property type="component" value="Unassembled WGS sequence"/>
</dbReference>
<dbReference type="PROSITE" id="PS50112">
    <property type="entry name" value="PAS"/>
    <property type="match status" value="1"/>
</dbReference>
<dbReference type="GO" id="GO:0004016">
    <property type="term" value="F:adenylate cyclase activity"/>
    <property type="evidence" value="ECO:0007669"/>
    <property type="project" value="UniProtKB-ARBA"/>
</dbReference>
<evidence type="ECO:0000313" key="5">
    <source>
        <dbReference type="Proteomes" id="UP000321085"/>
    </source>
</evidence>
<dbReference type="PROSITE" id="PS50113">
    <property type="entry name" value="PAC"/>
    <property type="match status" value="1"/>
</dbReference>
<dbReference type="CDD" id="cd07302">
    <property type="entry name" value="CHD"/>
    <property type="match status" value="1"/>
</dbReference>
<dbReference type="Pfam" id="PF13426">
    <property type="entry name" value="PAS_9"/>
    <property type="match status" value="1"/>
</dbReference>
<evidence type="ECO:0000259" key="3">
    <source>
        <dbReference type="PROSITE" id="PS50125"/>
    </source>
</evidence>
<dbReference type="InterPro" id="IPR050697">
    <property type="entry name" value="Adenylyl/Guanylyl_Cyclase_3/4"/>
</dbReference>
<accession>A0A512C1G2</accession>
<dbReference type="RefSeq" id="WP_170285130.1">
    <property type="nucleotide sequence ID" value="NZ_BJYU01000148.1"/>
</dbReference>
<dbReference type="SMART" id="SM00086">
    <property type="entry name" value="PAC"/>
    <property type="match status" value="1"/>
</dbReference>
<dbReference type="InterPro" id="IPR035965">
    <property type="entry name" value="PAS-like_dom_sf"/>
</dbReference>
<dbReference type="PROSITE" id="PS50125">
    <property type="entry name" value="GUANYLATE_CYCLASE_2"/>
    <property type="match status" value="1"/>
</dbReference>
<dbReference type="CDD" id="cd00130">
    <property type="entry name" value="PAS"/>
    <property type="match status" value="1"/>
</dbReference>
<dbReference type="PANTHER" id="PTHR43081:SF1">
    <property type="entry name" value="ADENYLATE CYCLASE, TERMINAL-DIFFERENTIATION SPECIFIC"/>
    <property type="match status" value="1"/>
</dbReference>
<evidence type="ECO:0000313" key="4">
    <source>
        <dbReference type="EMBL" id="GEO18055.1"/>
    </source>
</evidence>
<dbReference type="SMART" id="SM00044">
    <property type="entry name" value="CYCc"/>
    <property type="match status" value="1"/>
</dbReference>
<evidence type="ECO:0000259" key="2">
    <source>
        <dbReference type="PROSITE" id="PS50113"/>
    </source>
</evidence>
<feature type="domain" description="Guanylate cyclase" evidence="3">
    <location>
        <begin position="179"/>
        <end position="311"/>
    </location>
</feature>
<dbReference type="InterPro" id="IPR029787">
    <property type="entry name" value="Nucleotide_cyclase"/>
</dbReference>
<dbReference type="Gene3D" id="3.30.70.1230">
    <property type="entry name" value="Nucleotide cyclase"/>
    <property type="match status" value="1"/>
</dbReference>
<dbReference type="EMBL" id="BJYU01000148">
    <property type="protein sequence ID" value="GEO18055.1"/>
    <property type="molecule type" value="Genomic_DNA"/>
</dbReference>
<feature type="domain" description="PAC" evidence="2">
    <location>
        <begin position="82"/>
        <end position="136"/>
    </location>
</feature>
<dbReference type="GO" id="GO:0035556">
    <property type="term" value="P:intracellular signal transduction"/>
    <property type="evidence" value="ECO:0007669"/>
    <property type="project" value="InterPro"/>
</dbReference>
<comment type="caution">
    <text evidence="4">The sequence shown here is derived from an EMBL/GenBank/DDBJ whole genome shotgun (WGS) entry which is preliminary data.</text>
</comment>
<dbReference type="PANTHER" id="PTHR43081">
    <property type="entry name" value="ADENYLATE CYCLASE, TERMINAL-DIFFERENTIATION SPECIFIC-RELATED"/>
    <property type="match status" value="1"/>
</dbReference>
<evidence type="ECO:0000259" key="1">
    <source>
        <dbReference type="PROSITE" id="PS50112"/>
    </source>
</evidence>
<dbReference type="SUPFAM" id="SSF55073">
    <property type="entry name" value="Nucleotide cyclase"/>
    <property type="match status" value="1"/>
</dbReference>
<dbReference type="Pfam" id="PF00211">
    <property type="entry name" value="Guanylate_cyc"/>
    <property type="match status" value="1"/>
</dbReference>
<feature type="domain" description="PAS" evidence="1">
    <location>
        <begin position="13"/>
        <end position="57"/>
    </location>
</feature>
<keyword evidence="5" id="KW-1185">Reference proteome</keyword>
<name>A0A512C1G2_9HYPH</name>
<dbReference type="GO" id="GO:0009190">
    <property type="term" value="P:cyclic nucleotide biosynthetic process"/>
    <property type="evidence" value="ECO:0007669"/>
    <property type="project" value="InterPro"/>
</dbReference>